<gene>
    <name evidence="2" type="ORF">L202_06291</name>
</gene>
<evidence type="ECO:0000313" key="3">
    <source>
        <dbReference type="Proteomes" id="UP000094065"/>
    </source>
</evidence>
<dbReference type="GeneID" id="30157600"/>
<dbReference type="RefSeq" id="XP_018990724.1">
    <property type="nucleotide sequence ID" value="XM_019140749.1"/>
</dbReference>
<dbReference type="AlphaFoldDB" id="A0A1E3HFI2"/>
<evidence type="ECO:0000313" key="2">
    <source>
        <dbReference type="EMBL" id="ODN75074.1"/>
    </source>
</evidence>
<feature type="region of interest" description="Disordered" evidence="1">
    <location>
        <begin position="1"/>
        <end position="87"/>
    </location>
</feature>
<dbReference type="Proteomes" id="UP000094065">
    <property type="component" value="Unassembled WGS sequence"/>
</dbReference>
<accession>A0A1E3HFI2</accession>
<sequence length="213" mass="22624">MSKLSSLSPSFNTRRLPLSPVPPRMLMKRRTTLPSYAPNEGGVDFRTGGKSGFGEMERRGEQGKGKGEGRKKEEKRPEPLALPKLNHQARVRILTPYPSPSPVTPSPSWSSSGISPVPSPSPMGLVFADDYADVSPVPAPLTGSEVKRGMGIVKRMSKIDLRMRDAEEAYTLGPASDPPITAPGVQSGGGLLTASLRVVVSGAGVEWGVAHVD</sequence>
<comment type="caution">
    <text evidence="2">The sequence shown here is derived from an EMBL/GenBank/DDBJ whole genome shotgun (WGS) entry which is preliminary data.</text>
</comment>
<dbReference type="EMBL" id="AWGJ01000010">
    <property type="protein sequence ID" value="ODN75074.1"/>
    <property type="molecule type" value="Genomic_DNA"/>
</dbReference>
<evidence type="ECO:0000256" key="1">
    <source>
        <dbReference type="SAM" id="MobiDB-lite"/>
    </source>
</evidence>
<reference evidence="2 3" key="1">
    <citation type="submission" date="2016-06" db="EMBL/GenBank/DDBJ databases">
        <title>Evolution of pathogenesis and genome organization in the Tremellales.</title>
        <authorList>
            <person name="Cuomo C."/>
            <person name="Litvintseva A."/>
            <person name="Heitman J."/>
            <person name="Chen Y."/>
            <person name="Sun S."/>
            <person name="Springer D."/>
            <person name="Dromer F."/>
            <person name="Young S."/>
            <person name="Zeng Q."/>
            <person name="Chapman S."/>
            <person name="Gujja S."/>
            <person name="Saif S."/>
            <person name="Birren B."/>
        </authorList>
    </citation>
    <scope>NUCLEOTIDE SEQUENCE [LARGE SCALE GENOMIC DNA]</scope>
    <source>
        <strain evidence="2 3">CBS 6039</strain>
    </source>
</reference>
<organism evidence="2 3">
    <name type="scientific">Cryptococcus amylolentus CBS 6039</name>
    <dbReference type="NCBI Taxonomy" id="1295533"/>
    <lineage>
        <taxon>Eukaryota</taxon>
        <taxon>Fungi</taxon>
        <taxon>Dikarya</taxon>
        <taxon>Basidiomycota</taxon>
        <taxon>Agaricomycotina</taxon>
        <taxon>Tremellomycetes</taxon>
        <taxon>Tremellales</taxon>
        <taxon>Cryptococcaceae</taxon>
        <taxon>Cryptococcus</taxon>
    </lineage>
</organism>
<feature type="compositionally biased region" description="Basic and acidic residues" evidence="1">
    <location>
        <begin position="55"/>
        <end position="78"/>
    </location>
</feature>
<keyword evidence="3" id="KW-1185">Reference proteome</keyword>
<dbReference type="OrthoDB" id="10529831at2759"/>
<proteinExistence type="predicted"/>
<name>A0A1E3HFI2_9TREE</name>
<protein>
    <submittedName>
        <fullName evidence="2">Uncharacterized protein</fullName>
    </submittedName>
</protein>
<feature type="compositionally biased region" description="Polar residues" evidence="1">
    <location>
        <begin position="1"/>
        <end position="13"/>
    </location>
</feature>